<dbReference type="InterPro" id="IPR013094">
    <property type="entry name" value="AB_hydrolase_3"/>
</dbReference>
<dbReference type="SUPFAM" id="SSF53474">
    <property type="entry name" value="alpha/beta-Hydrolases"/>
    <property type="match status" value="1"/>
</dbReference>
<feature type="domain" description="Alpha/beta hydrolase fold-3" evidence="2">
    <location>
        <begin position="277"/>
        <end position="396"/>
    </location>
</feature>
<dbReference type="Gene3D" id="3.40.50.1820">
    <property type="entry name" value="alpha/beta hydrolase"/>
    <property type="match status" value="2"/>
</dbReference>
<evidence type="ECO:0000259" key="2">
    <source>
        <dbReference type="Pfam" id="PF07859"/>
    </source>
</evidence>
<evidence type="ECO:0000313" key="4">
    <source>
        <dbReference type="Proteomes" id="UP001164286"/>
    </source>
</evidence>
<feature type="region of interest" description="Disordered" evidence="1">
    <location>
        <begin position="946"/>
        <end position="976"/>
    </location>
</feature>
<accession>A0AA38HGP9</accession>
<feature type="domain" description="Alpha/beta hydrolase fold-3" evidence="2">
    <location>
        <begin position="601"/>
        <end position="675"/>
    </location>
</feature>
<protein>
    <recommendedName>
        <fullName evidence="2">Alpha/beta hydrolase fold-3 domain-containing protein</fullName>
    </recommendedName>
</protein>
<evidence type="ECO:0000313" key="3">
    <source>
        <dbReference type="EMBL" id="KAI9638619.1"/>
    </source>
</evidence>
<gene>
    <name evidence="3" type="ORF">MKK02DRAFT_43018</name>
</gene>
<name>A0AA38HGP9_9TREE</name>
<dbReference type="PANTHER" id="PTHR23025">
    <property type="entry name" value="TRIACYLGLYCEROL LIPASE"/>
    <property type="match status" value="1"/>
</dbReference>
<feature type="region of interest" description="Disordered" evidence="1">
    <location>
        <begin position="922"/>
        <end position="941"/>
    </location>
</feature>
<dbReference type="PANTHER" id="PTHR23025:SF3">
    <property type="entry name" value="HORMONE-SENSITIVE LIPASE"/>
    <property type="match status" value="1"/>
</dbReference>
<dbReference type="GO" id="GO:0004771">
    <property type="term" value="F:sterol ester esterase activity"/>
    <property type="evidence" value="ECO:0007669"/>
    <property type="project" value="TreeGrafter"/>
</dbReference>
<dbReference type="EMBL" id="JAKWFO010000003">
    <property type="protein sequence ID" value="KAI9638619.1"/>
    <property type="molecule type" value="Genomic_DNA"/>
</dbReference>
<sequence>MIDQILGRPSPTLRRSQIFLILFFWVWRLYKGDGAAHIPPYSLGAGIGPTPTTSAAAASPLASGRIGTAAGLGGKDGRNRLWVLKVWKTLFGQSRMAMGLGWIGRWNQRLRHFTPYQLVLGTLTLMYALRHLDILLGYGSPEPLARLYSRSYYRATWVNTAFDAGFASAMTIRPLWLKDAMSFAFSIYYLVYHNEGDEVLRRFRALCTVEMLRVTWEKTNNPYVRLVTWFSRPYIAIVEHLTIPRPLSSSRAHLPAVKAMLFFHGTKEELSKATEMVVDFPGGGFISMGPECHEERLRLWAKRTGKPVLAVNYGKAPEYPYPWAIEEGFDAYRTLMETKGRCIGIESGKLAVVLTGDSAGGNICTTIMLRILEHHTQIPRPVSIILAYPALDFNFTSWMSPANLRVLRTEQSETHIPGLVHGKDHMRHKSPLSVVDDTGEGPIENIRKGRGHRARQKSWGQVLGEKIPGLSPIATTLALPGETRGTPPASWTASLPRNMSVKVAGWLGADVEAGGEKVSDASDSEDDTETVRSASVDRRREADMSLRERVKTPKTERNFDIPRVDSPVPVKEAEEVKKVVKKRRRAPIGTRLTMTSRVGYFQDRVVTPSMMRAMAILYVGPTNNPDFATDYYISPILSPPHLLAHFPPVYFICGERDPFVDDTVILAGKIREAKRGRRAEALLAQQSKSVRYGEGLRMSKSQSSDAPDHILRETDEDWVQMRIIEGWGHGFMQMTSLMKEVEGVMKEMADWIDESFVNALNLRQDMADVSAAQARAAVPEDQPIISPIEYLAPNGSTQVKPTAEYKKVASAIHTGYPDLEGLGTLDADAGGENEGVLAFTPKNKNKRKVSLPPSRFSPVPRRPSKETLVLHRNNSAPRFDIDETGSSGEAVTLRTPPLGARILPQDVPKGSGAFAFFNSKRSTATSTPIPPTSISVTSPNGSTPIHPSAFAPYGSIPAPHSRRSSSSAGKDATASKPTNSLVAAAVAGARAASPALAAAGLVPQQIENVSEAELFRRRRMEAVYGMGDTESAVHSEDEGDDEGDERD</sequence>
<dbReference type="Pfam" id="PF07859">
    <property type="entry name" value="Abhydrolase_3"/>
    <property type="match status" value="2"/>
</dbReference>
<reference evidence="3" key="1">
    <citation type="journal article" date="2022" name="G3 (Bethesda)">
        <title>High quality genome of the basidiomycete yeast Dioszegia hungarica PDD-24b-2 isolated from cloud water.</title>
        <authorList>
            <person name="Jarrige D."/>
            <person name="Haridas S."/>
            <person name="Bleykasten-Grosshans C."/>
            <person name="Joly M."/>
            <person name="Nadalig T."/>
            <person name="Sancelme M."/>
            <person name="Vuilleumier S."/>
            <person name="Grigoriev I.V."/>
            <person name="Amato P."/>
            <person name="Bringel F."/>
        </authorList>
    </citation>
    <scope>NUCLEOTIDE SEQUENCE</scope>
    <source>
        <strain evidence="3">PDD-24b-2</strain>
    </source>
</reference>
<feature type="compositionally biased region" description="Acidic residues" evidence="1">
    <location>
        <begin position="1037"/>
        <end position="1047"/>
    </location>
</feature>
<dbReference type="InterPro" id="IPR029058">
    <property type="entry name" value="AB_hydrolase_fold"/>
</dbReference>
<proteinExistence type="predicted"/>
<keyword evidence="4" id="KW-1185">Reference proteome</keyword>
<feature type="compositionally biased region" description="Low complexity" evidence="1">
    <location>
        <begin position="922"/>
        <end position="939"/>
    </location>
</feature>
<dbReference type="AlphaFoldDB" id="A0AA38HGP9"/>
<feature type="region of interest" description="Disordered" evidence="1">
    <location>
        <begin position="515"/>
        <end position="544"/>
    </location>
</feature>
<dbReference type="Proteomes" id="UP001164286">
    <property type="component" value="Unassembled WGS sequence"/>
</dbReference>
<dbReference type="GeneID" id="77731450"/>
<dbReference type="GO" id="GO:0019433">
    <property type="term" value="P:triglyceride catabolic process"/>
    <property type="evidence" value="ECO:0007669"/>
    <property type="project" value="TreeGrafter"/>
</dbReference>
<organism evidence="3 4">
    <name type="scientific">Dioszegia hungarica</name>
    <dbReference type="NCBI Taxonomy" id="4972"/>
    <lineage>
        <taxon>Eukaryota</taxon>
        <taxon>Fungi</taxon>
        <taxon>Dikarya</taxon>
        <taxon>Basidiomycota</taxon>
        <taxon>Agaricomycotina</taxon>
        <taxon>Tremellomycetes</taxon>
        <taxon>Tremellales</taxon>
        <taxon>Bulleribasidiaceae</taxon>
        <taxon>Dioszegia</taxon>
    </lineage>
</organism>
<feature type="region of interest" description="Disordered" evidence="1">
    <location>
        <begin position="429"/>
        <end position="456"/>
    </location>
</feature>
<feature type="compositionally biased region" description="Basic and acidic residues" evidence="1">
    <location>
        <begin position="535"/>
        <end position="544"/>
    </location>
</feature>
<dbReference type="GO" id="GO:0004806">
    <property type="term" value="F:triacylglycerol lipase activity"/>
    <property type="evidence" value="ECO:0007669"/>
    <property type="project" value="TreeGrafter"/>
</dbReference>
<evidence type="ECO:0000256" key="1">
    <source>
        <dbReference type="SAM" id="MobiDB-lite"/>
    </source>
</evidence>
<feature type="region of interest" description="Disordered" evidence="1">
    <location>
        <begin position="1026"/>
        <end position="1047"/>
    </location>
</feature>
<comment type="caution">
    <text evidence="3">The sequence shown here is derived from an EMBL/GenBank/DDBJ whole genome shotgun (WGS) entry which is preliminary data.</text>
</comment>
<dbReference type="GO" id="GO:0005829">
    <property type="term" value="C:cytosol"/>
    <property type="evidence" value="ECO:0007669"/>
    <property type="project" value="TreeGrafter"/>
</dbReference>
<dbReference type="RefSeq" id="XP_052948396.1">
    <property type="nucleotide sequence ID" value="XM_053092245.1"/>
</dbReference>